<proteinExistence type="predicted"/>
<reference evidence="4" key="1">
    <citation type="submission" date="2008-10" db="EMBL/GenBank/DDBJ databases">
        <authorList>
            <person name="Molnar K."/>
        </authorList>
    </citation>
    <scope>NUCLEOTIDE SEQUENCE [LARGE SCALE GENOMIC DNA]</scope>
    <source>
        <strain evidence="4">NRRL 15998</strain>
    </source>
</reference>
<feature type="domain" description="SH3b" evidence="2">
    <location>
        <begin position="145"/>
        <end position="215"/>
    </location>
</feature>
<gene>
    <name evidence="3" type="ORF">SSGG_04948</name>
</gene>
<evidence type="ECO:0000313" key="4">
    <source>
        <dbReference type="Proteomes" id="UP000003986"/>
    </source>
</evidence>
<dbReference type="Gene3D" id="2.30.30.40">
    <property type="entry name" value="SH3 Domains"/>
    <property type="match status" value="1"/>
</dbReference>
<name>D6ANK4_STRFL</name>
<dbReference type="EMBL" id="DS999644">
    <property type="protein sequence ID" value="EFE77581.2"/>
    <property type="molecule type" value="Genomic_DNA"/>
</dbReference>
<dbReference type="Pfam" id="PF08239">
    <property type="entry name" value="SH3_3"/>
    <property type="match status" value="1"/>
</dbReference>
<feature type="region of interest" description="Disordered" evidence="1">
    <location>
        <begin position="42"/>
        <end position="61"/>
    </location>
</feature>
<dbReference type="PROSITE" id="PS51781">
    <property type="entry name" value="SH3B"/>
    <property type="match status" value="1"/>
</dbReference>
<dbReference type="InterPro" id="IPR003646">
    <property type="entry name" value="SH3-like_bac-type"/>
</dbReference>
<reference evidence="4" key="2">
    <citation type="submission" date="2008-12" db="EMBL/GenBank/DDBJ databases">
        <title>Annotation of Streptomyces roseosporus strain NRRL 15998.</title>
        <authorList>
            <consortium name="The Broad Institute Genome Sequencing Platform"/>
            <consortium name="Broad Institute Microbial Sequencing Center"/>
            <person name="Fischbach M."/>
            <person name="Ward D."/>
            <person name="Young S."/>
            <person name="Kodira C.D."/>
            <person name="Zeng Q."/>
            <person name="Koehrsen M."/>
            <person name="Godfrey P."/>
            <person name="Alvarado L."/>
            <person name="Berlin A.M."/>
            <person name="Borenstein D."/>
            <person name="Chen Z."/>
            <person name="Engels R."/>
            <person name="Freedman E."/>
            <person name="Gellesch M."/>
            <person name="Goldberg J."/>
            <person name="Griggs A."/>
            <person name="Gujja S."/>
            <person name="Heiman D.I."/>
            <person name="Hepburn T.A."/>
            <person name="Howarth C."/>
            <person name="Jen D."/>
            <person name="Larson L."/>
            <person name="Lewis B."/>
            <person name="Mehta T."/>
            <person name="Park D."/>
            <person name="Pearson M."/>
            <person name="Roberts A."/>
            <person name="Saif S."/>
            <person name="Shea T.D."/>
            <person name="Shenoy N."/>
            <person name="Sisk P."/>
            <person name="Stolte C."/>
            <person name="Sykes S.N."/>
            <person name="Walk T."/>
            <person name="White J."/>
            <person name="Yandava C."/>
            <person name="Straight P."/>
            <person name="Clardy J."/>
            <person name="Hung D."/>
            <person name="Kolter R."/>
            <person name="Mekalanos J."/>
            <person name="Walker S."/>
            <person name="Walsh C.T."/>
            <person name="Wieland B.L.C."/>
            <person name="Ilzarbe M."/>
            <person name="Galagan J."/>
            <person name="Nusbaum C."/>
            <person name="Birren B."/>
        </authorList>
    </citation>
    <scope>NUCLEOTIDE SEQUENCE [LARGE SCALE GENOMIC DNA]</scope>
    <source>
        <strain evidence="4">NRRL 15998</strain>
    </source>
</reference>
<sequence>MGTGVAGARTTRTAQQGTPLTHRDALQTVSGDLSVTITSPARVPHVPLSPSHGGSMSPLSRPSRLRRLGLCVATGTLAALTAAAPAAMAADPQPVGQRAEATAPDPTSDELSASALQREHEAQQQEARQEAQQQGQARPQAPKRTYKGRVIAKPYLLLRDKPTRSSRIVGSVKYGSVVHIFCKTKGDNVDGNNRWYLLTDGTWAWGSARYIENIGAAPKWC</sequence>
<dbReference type="Proteomes" id="UP000003986">
    <property type="component" value="Unassembled WGS sequence"/>
</dbReference>
<feature type="compositionally biased region" description="Basic and acidic residues" evidence="1">
    <location>
        <begin position="117"/>
        <end position="129"/>
    </location>
</feature>
<feature type="compositionally biased region" description="Low complexity" evidence="1">
    <location>
        <begin position="1"/>
        <end position="18"/>
    </location>
</feature>
<dbReference type="AlphaFoldDB" id="D6ANK4"/>
<protein>
    <submittedName>
        <fullName evidence="3">Predicted protein</fullName>
    </submittedName>
</protein>
<feature type="region of interest" description="Disordered" evidence="1">
    <location>
        <begin position="91"/>
        <end position="145"/>
    </location>
</feature>
<evidence type="ECO:0000259" key="2">
    <source>
        <dbReference type="PROSITE" id="PS51781"/>
    </source>
</evidence>
<feature type="compositionally biased region" description="Low complexity" evidence="1">
    <location>
        <begin position="130"/>
        <end position="140"/>
    </location>
</feature>
<evidence type="ECO:0000313" key="3">
    <source>
        <dbReference type="EMBL" id="EFE77581.2"/>
    </source>
</evidence>
<evidence type="ECO:0000256" key="1">
    <source>
        <dbReference type="SAM" id="MobiDB-lite"/>
    </source>
</evidence>
<feature type="region of interest" description="Disordered" evidence="1">
    <location>
        <begin position="1"/>
        <end position="23"/>
    </location>
</feature>
<organism evidence="3 4">
    <name type="scientific">Streptomyces filamentosus NRRL 15998</name>
    <dbReference type="NCBI Taxonomy" id="457431"/>
    <lineage>
        <taxon>Bacteria</taxon>
        <taxon>Bacillati</taxon>
        <taxon>Actinomycetota</taxon>
        <taxon>Actinomycetes</taxon>
        <taxon>Kitasatosporales</taxon>
        <taxon>Streptomycetaceae</taxon>
        <taxon>Streptomyces</taxon>
    </lineage>
</organism>
<accession>D6ANK4</accession>